<feature type="coiled-coil region" evidence="2">
    <location>
        <begin position="802"/>
        <end position="836"/>
    </location>
</feature>
<protein>
    <recommendedName>
        <fullName evidence="4">Cilia- and flagella-associated protein 58 central coiled coil domain-containing protein</fullName>
    </recommendedName>
</protein>
<dbReference type="Proteomes" id="UP000187209">
    <property type="component" value="Unassembled WGS sequence"/>
</dbReference>
<comment type="caution">
    <text evidence="5">The sequence shown here is derived from an EMBL/GenBank/DDBJ whole genome shotgun (WGS) entry which is preliminary data.</text>
</comment>
<feature type="domain" description="Cilia- and flagella-associated protein 58 central coiled coil" evidence="4">
    <location>
        <begin position="370"/>
        <end position="674"/>
    </location>
</feature>
<evidence type="ECO:0000256" key="3">
    <source>
        <dbReference type="SAM" id="MobiDB-lite"/>
    </source>
</evidence>
<evidence type="ECO:0000313" key="5">
    <source>
        <dbReference type="EMBL" id="OMJ91271.1"/>
    </source>
</evidence>
<evidence type="ECO:0000256" key="1">
    <source>
        <dbReference type="ARBA" id="ARBA00023054"/>
    </source>
</evidence>
<name>A0A1R2CQJ8_9CILI</name>
<keyword evidence="6" id="KW-1185">Reference proteome</keyword>
<dbReference type="Pfam" id="PF21771">
    <property type="entry name" value="CFAP58_CC"/>
    <property type="match status" value="1"/>
</dbReference>
<evidence type="ECO:0000259" key="4">
    <source>
        <dbReference type="Pfam" id="PF21771"/>
    </source>
</evidence>
<evidence type="ECO:0000256" key="2">
    <source>
        <dbReference type="SAM" id="Coils"/>
    </source>
</evidence>
<accession>A0A1R2CQJ8</accession>
<proteinExistence type="predicted"/>
<reference evidence="5 6" key="1">
    <citation type="submission" date="2016-11" db="EMBL/GenBank/DDBJ databases">
        <title>The macronuclear genome of Stentor coeruleus: a giant cell with tiny introns.</title>
        <authorList>
            <person name="Slabodnick M."/>
            <person name="Ruby J.G."/>
            <person name="Reiff S.B."/>
            <person name="Swart E.C."/>
            <person name="Gosai S."/>
            <person name="Prabakaran S."/>
            <person name="Witkowska E."/>
            <person name="Larue G.E."/>
            <person name="Fisher S."/>
            <person name="Freeman R.M."/>
            <person name="Gunawardena J."/>
            <person name="Chu W."/>
            <person name="Stover N.A."/>
            <person name="Gregory B.D."/>
            <person name="Nowacki M."/>
            <person name="Derisi J."/>
            <person name="Roy S.W."/>
            <person name="Marshall W.F."/>
            <person name="Sood P."/>
        </authorList>
    </citation>
    <scope>NUCLEOTIDE SEQUENCE [LARGE SCALE GENOMIC DNA]</scope>
    <source>
        <strain evidence="5">WM001</strain>
    </source>
</reference>
<dbReference type="InterPro" id="IPR049270">
    <property type="entry name" value="CFAP58_CC"/>
</dbReference>
<feature type="region of interest" description="Disordered" evidence="3">
    <location>
        <begin position="208"/>
        <end position="233"/>
    </location>
</feature>
<organism evidence="5 6">
    <name type="scientific">Stentor coeruleus</name>
    <dbReference type="NCBI Taxonomy" id="5963"/>
    <lineage>
        <taxon>Eukaryota</taxon>
        <taxon>Sar</taxon>
        <taxon>Alveolata</taxon>
        <taxon>Ciliophora</taxon>
        <taxon>Postciliodesmatophora</taxon>
        <taxon>Heterotrichea</taxon>
        <taxon>Heterotrichida</taxon>
        <taxon>Stentoridae</taxon>
        <taxon>Stentor</taxon>
    </lineage>
</organism>
<feature type="coiled-coil region" evidence="2">
    <location>
        <begin position="467"/>
        <end position="585"/>
    </location>
</feature>
<sequence>MADEGLDKVLQDLDLAPTEYEALERDFNLMLQEMQGDQTLEKFRQDYEKLHRTLKRSHEIEKRLIKKCKDLNRDIQVNARNVQEALKMAQKDSDEIKKLKNEVEQAWKLVDHHNEMEQRSKQTIQNLKQELHKLGKIVEQGAGIAVDQKTTINDLLQEKQNLLKEREAQHATYAKLQADNAIQSEKQLKLETEVTHLESEKKNIKEIIANSKSNTDREERRRKRLESELEQAKKKRIELEEEDQKRQKINEDCLNDLENKKQDLTKLNGTLKDLENMIKTCRETTKTLEANQKSIAEHNKELDQKKRERISYLQELEHKILLIRQENQGLTREIIKVKRTSKNLNDAISDANLQKDVAKQNIHNLGKVIESAKRQAEEDRKVISSLEEDLKKMDENVRNVEEDTKKKQEEITDKAKAEEILRNEIREKEEDAAKQYQDIIRLSKIKEKFGIEASQANAKYMQCLEEVKLKNNLIAELQKKNLEAEAKLKQQQNLCEAVRSDRNLYSKNLIESQDMIAELRRNFKIYHHQIEQLKEEIEAKSADLKEKQSMASKISSTNEGIKLNKEKIEKNIFELKNRKMNLINEAIKLKEIIVAADNERIAQKEQYEKIINQRDLLGTQLIRKNDELALLYEKIKIQQSALAKGEVMYQERIVDIRLIKFKIADLNRELTIANRMAAQIEDLKQQVFLLEEELLQERTKVKALSEELENSMNTNRYQELEGKDPPEFELLSKVETLQHRLISKTEQVVEFDVLIQEKDKLLVEVEEIMEKQPGVDVARELSFYKQKLRETTRKMKSIASELNMFHSQVNEYKDEIERQTKELQEYKRKYYEKKRAERENN</sequence>
<dbReference type="AlphaFoldDB" id="A0A1R2CQJ8"/>
<dbReference type="PANTHER" id="PTHR32083">
    <property type="entry name" value="CILIA AND FLAGELLA-ASSOCIATED PROTEIN 58-RELATED"/>
    <property type="match status" value="1"/>
</dbReference>
<feature type="compositionally biased region" description="Basic and acidic residues" evidence="3">
    <location>
        <begin position="214"/>
        <end position="232"/>
    </location>
</feature>
<dbReference type="OrthoDB" id="264785at2759"/>
<dbReference type="PANTHER" id="PTHR32083:SF0">
    <property type="entry name" value="CILIA AND FLAGELLA-ASSOCIATED PROTEIN 58"/>
    <property type="match status" value="1"/>
</dbReference>
<evidence type="ECO:0000313" key="6">
    <source>
        <dbReference type="Proteomes" id="UP000187209"/>
    </source>
</evidence>
<dbReference type="GO" id="GO:0005856">
    <property type="term" value="C:cytoskeleton"/>
    <property type="evidence" value="ECO:0007669"/>
    <property type="project" value="TreeGrafter"/>
</dbReference>
<keyword evidence="1 2" id="KW-0175">Coiled coil</keyword>
<gene>
    <name evidence="5" type="ORF">SteCoe_6252</name>
</gene>
<feature type="coiled-coil region" evidence="2">
    <location>
        <begin position="72"/>
        <end position="179"/>
    </location>
</feature>
<feature type="coiled-coil region" evidence="2">
    <location>
        <begin position="663"/>
        <end position="714"/>
    </location>
</feature>
<dbReference type="EMBL" id="MPUH01000085">
    <property type="protein sequence ID" value="OMJ91271.1"/>
    <property type="molecule type" value="Genomic_DNA"/>
</dbReference>